<accession>A0A015K060</accession>
<organism evidence="1 2">
    <name type="scientific">Rhizophagus irregularis (strain DAOM 197198w)</name>
    <name type="common">Glomus intraradices</name>
    <dbReference type="NCBI Taxonomy" id="1432141"/>
    <lineage>
        <taxon>Eukaryota</taxon>
        <taxon>Fungi</taxon>
        <taxon>Fungi incertae sedis</taxon>
        <taxon>Mucoromycota</taxon>
        <taxon>Glomeromycotina</taxon>
        <taxon>Glomeromycetes</taxon>
        <taxon>Glomerales</taxon>
        <taxon>Glomeraceae</taxon>
        <taxon>Rhizophagus</taxon>
    </lineage>
</organism>
<reference evidence="1 2" key="1">
    <citation type="submission" date="2014-02" db="EMBL/GenBank/DDBJ databases">
        <title>Single nucleus genome sequencing reveals high similarity among nuclei of an endomycorrhizal fungus.</title>
        <authorList>
            <person name="Lin K."/>
            <person name="Geurts R."/>
            <person name="Zhang Z."/>
            <person name="Limpens E."/>
            <person name="Saunders D.G."/>
            <person name="Mu D."/>
            <person name="Pang E."/>
            <person name="Cao H."/>
            <person name="Cha H."/>
            <person name="Lin T."/>
            <person name="Zhou Q."/>
            <person name="Shang Y."/>
            <person name="Li Y."/>
            <person name="Ivanov S."/>
            <person name="Sharma T."/>
            <person name="Velzen R.V."/>
            <person name="Ruijter N.D."/>
            <person name="Aanen D.K."/>
            <person name="Win J."/>
            <person name="Kamoun S."/>
            <person name="Bisseling T."/>
            <person name="Huang S."/>
        </authorList>
    </citation>
    <scope>NUCLEOTIDE SEQUENCE [LARGE SCALE GENOMIC DNA]</scope>
    <source>
        <strain evidence="2">DAOM197198w</strain>
    </source>
</reference>
<gene>
    <name evidence="1" type="ORF">RirG_063890</name>
</gene>
<dbReference type="Proteomes" id="UP000022910">
    <property type="component" value="Unassembled WGS sequence"/>
</dbReference>
<evidence type="ECO:0000313" key="1">
    <source>
        <dbReference type="EMBL" id="EXX73025.1"/>
    </source>
</evidence>
<sequence>MQLPIDCLNNIFEHLESDKVTLYSCLLVNRLWCKLSVRILWSKIRNYNTLISCLPNESKEILLNNGILITNSKPPIFNYASFCKFLSIYEVNYNIKNILKRRYFISVQNLDDNIFIVSQEIFKLLMGQIPSLRKITFLGWSLKHITNFTSYSGARDCLKNLTELYCYSSIRTEFFYQLSQVCHTLKTLKIIYKKVISSGLVDLVSVQQNLKYMCMYRFGLHKDLKDTINLISKIPNTLISINIYGGRMHPNISLSFISRFTKLQELILTFYSNEPYRDFSNLQYDIFPYLQRLEFKRECPDNDSLVNFLEINGKNLKEFYVRNSNNLLNLAIIKFCPNLRKLSTKFSNDELDTLKFILNTCQYLETIDIFCKEYMNDLNLIEIVMKNVPKIHYKIILI</sequence>
<proteinExistence type="predicted"/>
<name>A0A015K060_RHIIW</name>
<keyword evidence="2" id="KW-1185">Reference proteome</keyword>
<dbReference type="OrthoDB" id="2310386at2759"/>
<comment type="caution">
    <text evidence="1">The sequence shown here is derived from an EMBL/GenBank/DDBJ whole genome shotgun (WGS) entry which is preliminary data.</text>
</comment>
<dbReference type="InterPro" id="IPR032675">
    <property type="entry name" value="LRR_dom_sf"/>
</dbReference>
<protein>
    <recommendedName>
        <fullName evidence="3">F-box domain-containing protein</fullName>
    </recommendedName>
</protein>
<dbReference type="Gene3D" id="3.80.10.10">
    <property type="entry name" value="Ribonuclease Inhibitor"/>
    <property type="match status" value="1"/>
</dbReference>
<evidence type="ECO:0008006" key="3">
    <source>
        <dbReference type="Google" id="ProtNLM"/>
    </source>
</evidence>
<dbReference type="HOGENOM" id="CLU_028913_0_1_1"/>
<dbReference type="AlphaFoldDB" id="A0A015K060"/>
<dbReference type="EMBL" id="JEMT01014896">
    <property type="protein sequence ID" value="EXX73025.1"/>
    <property type="molecule type" value="Genomic_DNA"/>
</dbReference>
<dbReference type="SUPFAM" id="SSF52047">
    <property type="entry name" value="RNI-like"/>
    <property type="match status" value="1"/>
</dbReference>
<evidence type="ECO:0000313" key="2">
    <source>
        <dbReference type="Proteomes" id="UP000022910"/>
    </source>
</evidence>